<gene>
    <name evidence="5" type="ORF">GCM10011335_07350</name>
</gene>
<reference evidence="5" key="1">
    <citation type="journal article" date="2014" name="Int. J. Syst. Evol. Microbiol.">
        <title>Complete genome sequence of Corynebacterium casei LMG S-19264T (=DSM 44701T), isolated from a smear-ripened cheese.</title>
        <authorList>
            <consortium name="US DOE Joint Genome Institute (JGI-PGF)"/>
            <person name="Walter F."/>
            <person name="Albersmeier A."/>
            <person name="Kalinowski J."/>
            <person name="Ruckert C."/>
        </authorList>
    </citation>
    <scope>NUCLEOTIDE SEQUENCE</scope>
    <source>
        <strain evidence="5">CGMCC 1.15493</strain>
    </source>
</reference>
<dbReference type="Gene3D" id="3.40.605.10">
    <property type="entry name" value="Aldehyde Dehydrogenase, Chain A, domain 1"/>
    <property type="match status" value="1"/>
</dbReference>
<sequence length="453" mass="49221">MAKSINPANGETIADYPEHSNADIEQALASADDAFRSWRRTRFAERTALLLRAADLLDERRDRLAEIATREMGKRLAEARAEVEKCAAGCRFYAENAEKFLADEVREGPAGRNFVAYRPLGPVLAVMPWNFPFWQVFRFAAPAIMAGNVGLLKHASNVSHCALEIEKIFTDAGAPHGVFQTLIIPSSKVETIIDDARVKAATLTGSEPAGRAVAAQAGRQLKPVVLELGGSDPFIVMPSADLAKAAEVGVKARMQNNGQSCIAAKRFIVHADVYDDYLERFRTRVDAMTVGDPMSDKTDMGPLATSKIRDELAEQISKSVAMGARLVSGGSVVEGKGNFYQPTIIADIPAEAPAYREELFGPCAIFFKVDSIDAAIDLANDSDFGLGSSAWTNEPAEQERFARELEAGGTYINRMTASDQRLPFGGIKNSGFGRELSHEGIREFVNVKTVTID</sequence>
<accession>A0A917D875</accession>
<dbReference type="InterPro" id="IPR044148">
    <property type="entry name" value="ALDH_GabD1-like"/>
</dbReference>
<dbReference type="InterPro" id="IPR015590">
    <property type="entry name" value="Aldehyde_DH_dom"/>
</dbReference>
<dbReference type="AlphaFoldDB" id="A0A917D875"/>
<dbReference type="GO" id="GO:0004777">
    <property type="term" value="F:succinate-semialdehyde dehydrogenase (NAD+) activity"/>
    <property type="evidence" value="ECO:0007669"/>
    <property type="project" value="TreeGrafter"/>
</dbReference>
<evidence type="ECO:0000259" key="4">
    <source>
        <dbReference type="Pfam" id="PF00171"/>
    </source>
</evidence>
<evidence type="ECO:0000256" key="1">
    <source>
        <dbReference type="ARBA" id="ARBA00009986"/>
    </source>
</evidence>
<dbReference type="Pfam" id="PF00171">
    <property type="entry name" value="Aldedh"/>
    <property type="match status" value="1"/>
</dbReference>
<dbReference type="Proteomes" id="UP000613160">
    <property type="component" value="Unassembled WGS sequence"/>
</dbReference>
<dbReference type="RefSeq" id="WP_188849175.1">
    <property type="nucleotide sequence ID" value="NZ_BMJJ01000001.1"/>
</dbReference>
<comment type="caution">
    <text evidence="5">The sequence shown here is derived from an EMBL/GenBank/DDBJ whole genome shotgun (WGS) entry which is preliminary data.</text>
</comment>
<keyword evidence="2" id="KW-0521">NADP</keyword>
<evidence type="ECO:0000256" key="2">
    <source>
        <dbReference type="ARBA" id="ARBA00022857"/>
    </source>
</evidence>
<dbReference type="InterPro" id="IPR016162">
    <property type="entry name" value="Ald_DH_N"/>
</dbReference>
<dbReference type="CDD" id="cd07100">
    <property type="entry name" value="ALDH_SSADH1_GabD1"/>
    <property type="match status" value="1"/>
</dbReference>
<dbReference type="SUPFAM" id="SSF53720">
    <property type="entry name" value="ALDH-like"/>
    <property type="match status" value="1"/>
</dbReference>
<proteinExistence type="inferred from homology"/>
<reference evidence="5" key="2">
    <citation type="submission" date="2020-09" db="EMBL/GenBank/DDBJ databases">
        <authorList>
            <person name="Sun Q."/>
            <person name="Zhou Y."/>
        </authorList>
    </citation>
    <scope>NUCLEOTIDE SEQUENCE</scope>
    <source>
        <strain evidence="5">CGMCC 1.15493</strain>
    </source>
</reference>
<dbReference type="InterPro" id="IPR047110">
    <property type="entry name" value="GABD/Sad-like"/>
</dbReference>
<dbReference type="InterPro" id="IPR016163">
    <property type="entry name" value="Ald_DH_C"/>
</dbReference>
<dbReference type="PANTHER" id="PTHR43217:SF1">
    <property type="entry name" value="SUCCINATE SEMIALDEHYDE DEHYDROGENASE [NAD(P)+] SAD"/>
    <property type="match status" value="1"/>
</dbReference>
<feature type="domain" description="Aldehyde dehydrogenase" evidence="4">
    <location>
        <begin position="3"/>
        <end position="450"/>
    </location>
</feature>
<dbReference type="GO" id="GO:0004030">
    <property type="term" value="F:aldehyde dehydrogenase [NAD(P)+] activity"/>
    <property type="evidence" value="ECO:0007669"/>
    <property type="project" value="InterPro"/>
</dbReference>
<dbReference type="InterPro" id="IPR016161">
    <property type="entry name" value="Ald_DH/histidinol_DH"/>
</dbReference>
<name>A0A917D875_9HYPH</name>
<keyword evidence="6" id="KW-1185">Reference proteome</keyword>
<dbReference type="FunFam" id="3.40.605.10:FF:000012">
    <property type="entry name" value="NAD-dependent succinate-semialdehyde dehydrogenase"/>
    <property type="match status" value="1"/>
</dbReference>
<keyword evidence="3" id="KW-0560">Oxidoreductase</keyword>
<evidence type="ECO:0000313" key="6">
    <source>
        <dbReference type="Proteomes" id="UP000613160"/>
    </source>
</evidence>
<dbReference type="PANTHER" id="PTHR43217">
    <property type="entry name" value="SUCCINATE SEMIALDEHYDE DEHYDROGENASE [NAD(P)+] SAD"/>
    <property type="match status" value="1"/>
</dbReference>
<dbReference type="EMBL" id="BMJJ01000001">
    <property type="protein sequence ID" value="GGD06881.1"/>
    <property type="molecule type" value="Genomic_DNA"/>
</dbReference>
<organism evidence="5 6">
    <name type="scientific">Aureimonas glaciei</name>
    <dbReference type="NCBI Taxonomy" id="1776957"/>
    <lineage>
        <taxon>Bacteria</taxon>
        <taxon>Pseudomonadati</taxon>
        <taxon>Pseudomonadota</taxon>
        <taxon>Alphaproteobacteria</taxon>
        <taxon>Hyphomicrobiales</taxon>
        <taxon>Aurantimonadaceae</taxon>
        <taxon>Aureimonas</taxon>
    </lineage>
</organism>
<evidence type="ECO:0000256" key="3">
    <source>
        <dbReference type="ARBA" id="ARBA00023002"/>
    </source>
</evidence>
<dbReference type="FunFam" id="3.40.309.10:FF:000010">
    <property type="entry name" value="Gamma-aminobutyraldehyde dehydrogenase"/>
    <property type="match status" value="1"/>
</dbReference>
<dbReference type="Gene3D" id="3.40.309.10">
    <property type="entry name" value="Aldehyde Dehydrogenase, Chain A, domain 2"/>
    <property type="match status" value="1"/>
</dbReference>
<evidence type="ECO:0000313" key="5">
    <source>
        <dbReference type="EMBL" id="GGD06881.1"/>
    </source>
</evidence>
<comment type="similarity">
    <text evidence="1">Belongs to the aldehyde dehydrogenase family.</text>
</comment>
<protein>
    <submittedName>
        <fullName evidence="5">Succinate-semialdehyde dehydrogenase</fullName>
    </submittedName>
</protein>